<sequence length="165" mass="19693">MSRVSKPRACKTRAAEAREQEKKGKKRETPEQEKKSTRRVVRVRCYREDVMRMFQDPNLSENDEEDEEEYESHDPKSEHSCRLCNDTKKARKMTEVPKEDFFFDRWGRSAETFMRIGDQPPTFFENCRNNPAPHFICNDHVGELLFGVMQLPRIEMEKKERGEQM</sequence>
<organism evidence="2 3">
    <name type="scientific">Caenorhabditis angaria</name>
    <dbReference type="NCBI Taxonomy" id="860376"/>
    <lineage>
        <taxon>Eukaryota</taxon>
        <taxon>Metazoa</taxon>
        <taxon>Ecdysozoa</taxon>
        <taxon>Nematoda</taxon>
        <taxon>Chromadorea</taxon>
        <taxon>Rhabditida</taxon>
        <taxon>Rhabditina</taxon>
        <taxon>Rhabditomorpha</taxon>
        <taxon>Rhabditoidea</taxon>
        <taxon>Rhabditidae</taxon>
        <taxon>Peloderinae</taxon>
        <taxon>Caenorhabditis</taxon>
    </lineage>
</organism>
<dbReference type="EMBL" id="CANHGI010000001">
    <property type="protein sequence ID" value="CAI5439629.1"/>
    <property type="molecule type" value="Genomic_DNA"/>
</dbReference>
<dbReference type="Proteomes" id="UP001152747">
    <property type="component" value="Unassembled WGS sequence"/>
</dbReference>
<evidence type="ECO:0000256" key="1">
    <source>
        <dbReference type="SAM" id="MobiDB-lite"/>
    </source>
</evidence>
<evidence type="ECO:0000313" key="3">
    <source>
        <dbReference type="Proteomes" id="UP001152747"/>
    </source>
</evidence>
<accession>A0A9P1MXI5</accession>
<protein>
    <submittedName>
        <fullName evidence="2">Uncharacterized protein</fullName>
    </submittedName>
</protein>
<reference evidence="2" key="1">
    <citation type="submission" date="2022-11" db="EMBL/GenBank/DDBJ databases">
        <authorList>
            <person name="Kikuchi T."/>
        </authorList>
    </citation>
    <scope>NUCLEOTIDE SEQUENCE</scope>
    <source>
        <strain evidence="2">PS1010</strain>
    </source>
</reference>
<gene>
    <name evidence="2" type="ORF">CAMP_LOCUS2266</name>
</gene>
<feature type="region of interest" description="Disordered" evidence="1">
    <location>
        <begin position="54"/>
        <end position="82"/>
    </location>
</feature>
<feature type="compositionally biased region" description="Basic residues" evidence="1">
    <location>
        <begin position="1"/>
        <end position="11"/>
    </location>
</feature>
<proteinExistence type="predicted"/>
<feature type="compositionally biased region" description="Basic and acidic residues" evidence="1">
    <location>
        <begin position="13"/>
        <end position="35"/>
    </location>
</feature>
<feature type="compositionally biased region" description="Basic and acidic residues" evidence="1">
    <location>
        <begin position="72"/>
        <end position="82"/>
    </location>
</feature>
<feature type="compositionally biased region" description="Acidic residues" evidence="1">
    <location>
        <begin position="61"/>
        <end position="71"/>
    </location>
</feature>
<comment type="caution">
    <text evidence="2">The sequence shown here is derived from an EMBL/GenBank/DDBJ whole genome shotgun (WGS) entry which is preliminary data.</text>
</comment>
<feature type="region of interest" description="Disordered" evidence="1">
    <location>
        <begin position="1"/>
        <end position="39"/>
    </location>
</feature>
<dbReference type="AlphaFoldDB" id="A0A9P1MXI5"/>
<keyword evidence="3" id="KW-1185">Reference proteome</keyword>
<name>A0A9P1MXI5_9PELO</name>
<evidence type="ECO:0000313" key="2">
    <source>
        <dbReference type="EMBL" id="CAI5439629.1"/>
    </source>
</evidence>